<reference evidence="2 3" key="1">
    <citation type="submission" date="2022-07" db="EMBL/GenBank/DDBJ databases">
        <title>Novel species in genus cellulomonas.</title>
        <authorList>
            <person name="Ye L."/>
        </authorList>
    </citation>
    <scope>NUCLEOTIDE SEQUENCE [LARGE SCALE GENOMIC DNA]</scope>
    <source>
        <strain evidence="3">zg-Y338</strain>
    </source>
</reference>
<evidence type="ECO:0000259" key="1">
    <source>
        <dbReference type="PROSITE" id="PS51819"/>
    </source>
</evidence>
<evidence type="ECO:0000313" key="3">
    <source>
        <dbReference type="Proteomes" id="UP001316189"/>
    </source>
</evidence>
<keyword evidence="3" id="KW-1185">Reference proteome</keyword>
<dbReference type="RefSeq" id="WP_227584703.1">
    <property type="nucleotide sequence ID" value="NZ_CP101988.1"/>
</dbReference>
<proteinExistence type="predicted"/>
<dbReference type="InterPro" id="IPR037523">
    <property type="entry name" value="VOC_core"/>
</dbReference>
<dbReference type="InterPro" id="IPR029068">
    <property type="entry name" value="Glyas_Bleomycin-R_OHBP_Dase"/>
</dbReference>
<evidence type="ECO:0000313" key="2">
    <source>
        <dbReference type="EMBL" id="UUI76388.1"/>
    </source>
</evidence>
<dbReference type="PANTHER" id="PTHR36503">
    <property type="entry name" value="BLR2520 PROTEIN"/>
    <property type="match status" value="1"/>
</dbReference>
<sequence length="133" mass="14404">MERMIFVNLPVADVTASREFYTGLGFNVNEMFSDAQVTSIVVSDAIVVMIMERDRFADFAEAPVADPRATVQVLNALSASSREEVDTLVGNAVAHGGSVYGKTQEDGPMYGRAVTDPDGHVWEFVHMDMSAVG</sequence>
<dbReference type="PROSITE" id="PS51819">
    <property type="entry name" value="VOC"/>
    <property type="match status" value="1"/>
</dbReference>
<dbReference type="InterPro" id="IPR053863">
    <property type="entry name" value="Glyoxy/Ble-like_N"/>
</dbReference>
<gene>
    <name evidence="2" type="ORF">NP064_05700</name>
</gene>
<dbReference type="PANTHER" id="PTHR36503:SF2">
    <property type="entry name" value="BLR2408 PROTEIN"/>
    <property type="match status" value="1"/>
</dbReference>
<dbReference type="Pfam" id="PF22677">
    <property type="entry name" value="Ble-like_N"/>
    <property type="match status" value="1"/>
</dbReference>
<name>A0ABY5L736_9CELL</name>
<feature type="domain" description="VOC" evidence="1">
    <location>
        <begin position="3"/>
        <end position="127"/>
    </location>
</feature>
<protein>
    <submittedName>
        <fullName evidence="2">VOC family protein</fullName>
    </submittedName>
</protein>
<dbReference type="SUPFAM" id="SSF54593">
    <property type="entry name" value="Glyoxalase/Bleomycin resistance protein/Dihydroxybiphenyl dioxygenase"/>
    <property type="match status" value="1"/>
</dbReference>
<dbReference type="Gene3D" id="3.10.180.10">
    <property type="entry name" value="2,3-Dihydroxybiphenyl 1,2-Dioxygenase, domain 1"/>
    <property type="match status" value="1"/>
</dbReference>
<accession>A0ABY5L736</accession>
<dbReference type="EMBL" id="CP101988">
    <property type="protein sequence ID" value="UUI76388.1"/>
    <property type="molecule type" value="Genomic_DNA"/>
</dbReference>
<organism evidence="2 3">
    <name type="scientific">Cellulomonas chengniuliangii</name>
    <dbReference type="NCBI Taxonomy" id="2968084"/>
    <lineage>
        <taxon>Bacteria</taxon>
        <taxon>Bacillati</taxon>
        <taxon>Actinomycetota</taxon>
        <taxon>Actinomycetes</taxon>
        <taxon>Micrococcales</taxon>
        <taxon>Cellulomonadaceae</taxon>
        <taxon>Cellulomonas</taxon>
    </lineage>
</organism>
<dbReference type="Proteomes" id="UP001316189">
    <property type="component" value="Chromosome"/>
</dbReference>